<dbReference type="SMART" id="SM00353">
    <property type="entry name" value="HLH"/>
    <property type="match status" value="1"/>
</dbReference>
<feature type="region of interest" description="Disordered" evidence="6">
    <location>
        <begin position="1"/>
        <end position="20"/>
    </location>
</feature>
<dbReference type="InterPro" id="IPR050370">
    <property type="entry name" value="HES_HEY"/>
</dbReference>
<evidence type="ECO:0000256" key="2">
    <source>
        <dbReference type="ARBA" id="ARBA00023015"/>
    </source>
</evidence>
<evidence type="ECO:0000256" key="4">
    <source>
        <dbReference type="ARBA" id="ARBA00023163"/>
    </source>
</evidence>
<evidence type="ECO:0000259" key="7">
    <source>
        <dbReference type="PROSITE" id="PS50888"/>
    </source>
</evidence>
<feature type="compositionally biased region" description="Basic and acidic residues" evidence="6">
    <location>
        <begin position="7"/>
        <end position="18"/>
    </location>
</feature>
<dbReference type="GO" id="GO:0046983">
    <property type="term" value="F:protein dimerization activity"/>
    <property type="evidence" value="ECO:0007669"/>
    <property type="project" value="InterPro"/>
</dbReference>
<feature type="region of interest" description="Disordered" evidence="6">
    <location>
        <begin position="67"/>
        <end position="86"/>
    </location>
</feature>
<dbReference type="Gene3D" id="4.10.280.10">
    <property type="entry name" value="Helix-loop-helix DNA-binding domain"/>
    <property type="match status" value="1"/>
</dbReference>
<organism evidence="8 9">
    <name type="scientific">Diabrotica balteata</name>
    <name type="common">Banded cucumber beetle</name>
    <dbReference type="NCBI Taxonomy" id="107213"/>
    <lineage>
        <taxon>Eukaryota</taxon>
        <taxon>Metazoa</taxon>
        <taxon>Ecdysozoa</taxon>
        <taxon>Arthropoda</taxon>
        <taxon>Hexapoda</taxon>
        <taxon>Insecta</taxon>
        <taxon>Pterygota</taxon>
        <taxon>Neoptera</taxon>
        <taxon>Endopterygota</taxon>
        <taxon>Coleoptera</taxon>
        <taxon>Polyphaga</taxon>
        <taxon>Cucujiformia</taxon>
        <taxon>Chrysomeloidea</taxon>
        <taxon>Chrysomelidae</taxon>
        <taxon>Galerucinae</taxon>
        <taxon>Diabroticina</taxon>
        <taxon>Diabroticites</taxon>
        <taxon>Diabrotica</taxon>
    </lineage>
</organism>
<dbReference type="GO" id="GO:1990837">
    <property type="term" value="F:sequence-specific double-stranded DNA binding"/>
    <property type="evidence" value="ECO:0007669"/>
    <property type="project" value="UniProtKB-ARBA"/>
</dbReference>
<gene>
    <name evidence="8" type="ORF">DIABBA_LOCUS3732</name>
</gene>
<evidence type="ECO:0000313" key="9">
    <source>
        <dbReference type="Proteomes" id="UP001153709"/>
    </source>
</evidence>
<feature type="compositionally biased region" description="Polar residues" evidence="6">
    <location>
        <begin position="67"/>
        <end position="80"/>
    </location>
</feature>
<accession>A0A9N9SVC0</accession>
<comment type="subcellular location">
    <subcellularLocation>
        <location evidence="1">Nucleus</location>
    </subcellularLocation>
</comment>
<evidence type="ECO:0000256" key="5">
    <source>
        <dbReference type="ARBA" id="ARBA00023242"/>
    </source>
</evidence>
<keyword evidence="2" id="KW-0805">Transcription regulation</keyword>
<dbReference type="EMBL" id="OU898277">
    <property type="protein sequence ID" value="CAG9829990.1"/>
    <property type="molecule type" value="Genomic_DNA"/>
</dbReference>
<keyword evidence="3" id="KW-0238">DNA-binding</keyword>
<name>A0A9N9SVC0_DIABA</name>
<dbReference type="AlphaFoldDB" id="A0A9N9SVC0"/>
<dbReference type="PROSITE" id="PS50888">
    <property type="entry name" value="BHLH"/>
    <property type="match status" value="1"/>
</dbReference>
<protein>
    <recommendedName>
        <fullName evidence="7">BHLH domain-containing protein</fullName>
    </recommendedName>
</protein>
<dbReference type="Proteomes" id="UP001153709">
    <property type="component" value="Chromosome 2"/>
</dbReference>
<proteinExistence type="predicted"/>
<dbReference type="CDD" id="cd11410">
    <property type="entry name" value="bHLH_O_HES"/>
    <property type="match status" value="1"/>
</dbReference>
<dbReference type="OrthoDB" id="6085656at2759"/>
<dbReference type="SUPFAM" id="SSF47459">
    <property type="entry name" value="HLH, helix-loop-helix DNA-binding domain"/>
    <property type="match status" value="1"/>
</dbReference>
<dbReference type="InterPro" id="IPR011598">
    <property type="entry name" value="bHLH_dom"/>
</dbReference>
<reference evidence="8" key="1">
    <citation type="submission" date="2022-01" db="EMBL/GenBank/DDBJ databases">
        <authorList>
            <person name="King R."/>
        </authorList>
    </citation>
    <scope>NUCLEOTIDE SEQUENCE</scope>
</reference>
<keyword evidence="4" id="KW-0804">Transcription</keyword>
<dbReference type="InterPro" id="IPR036638">
    <property type="entry name" value="HLH_DNA-bd_sf"/>
</dbReference>
<dbReference type="GO" id="GO:0005634">
    <property type="term" value="C:nucleus"/>
    <property type="evidence" value="ECO:0007669"/>
    <property type="project" value="UniProtKB-SubCell"/>
</dbReference>
<evidence type="ECO:0000256" key="1">
    <source>
        <dbReference type="ARBA" id="ARBA00004123"/>
    </source>
</evidence>
<evidence type="ECO:0000256" key="3">
    <source>
        <dbReference type="ARBA" id="ARBA00023125"/>
    </source>
</evidence>
<feature type="region of interest" description="Disordered" evidence="6">
    <location>
        <begin position="111"/>
        <end position="146"/>
    </location>
</feature>
<feature type="domain" description="BHLH" evidence="7">
    <location>
        <begin position="9"/>
        <end position="67"/>
    </location>
</feature>
<feature type="compositionally biased region" description="Low complexity" evidence="6">
    <location>
        <begin position="111"/>
        <end position="135"/>
    </location>
</feature>
<evidence type="ECO:0000313" key="8">
    <source>
        <dbReference type="EMBL" id="CAG9829990.1"/>
    </source>
</evidence>
<sequence>MQNQNIPDDKKQRKPLMEKKRRARINESLENLKQILLECDPQSVGKKSAKLEKADILEMTVSYLQTMRKPQSSNYHQSTNYGSYSSQKYSSQSYVTVSSKSGNVGQYCYGGSSSSYSKSYSSSSYSSSSYSSQKGSSDKNGIWRPW</sequence>
<dbReference type="PANTHER" id="PTHR10985">
    <property type="entry name" value="BASIC HELIX-LOOP-HELIX TRANSCRIPTION FACTOR, HES-RELATED"/>
    <property type="match status" value="1"/>
</dbReference>
<keyword evidence="5" id="KW-0539">Nucleus</keyword>
<dbReference type="FunFam" id="4.10.280.10:FF:000009">
    <property type="entry name" value="Transcription factor HES-1"/>
    <property type="match status" value="1"/>
</dbReference>
<keyword evidence="9" id="KW-1185">Reference proteome</keyword>
<dbReference type="Pfam" id="PF00010">
    <property type="entry name" value="HLH"/>
    <property type="match status" value="1"/>
</dbReference>
<evidence type="ECO:0000256" key="6">
    <source>
        <dbReference type="SAM" id="MobiDB-lite"/>
    </source>
</evidence>